<feature type="region of interest" description="Disordered" evidence="2">
    <location>
        <begin position="124"/>
        <end position="174"/>
    </location>
</feature>
<feature type="coiled-coil region" evidence="1">
    <location>
        <begin position="54"/>
        <end position="88"/>
    </location>
</feature>
<feature type="compositionally biased region" description="Polar residues" evidence="2">
    <location>
        <begin position="1"/>
        <end position="10"/>
    </location>
</feature>
<evidence type="ECO:0000313" key="3">
    <source>
        <dbReference type="EMBL" id="CAD9085070.1"/>
    </source>
</evidence>
<sequence>MSALNRSASHSAKKKRPATPSSNTKRPKSAGARTQHVEHNDAGSFDYRVSLTELHELRSENEHLRAVIQNLRQSLTKEKEKMKKRTDEKTKLERIMNNQSRVVAQEKLSTKAMMTELKQLKRDFERVKKSESSLRTQNQNLLAGAGVKSPSRSKKSSLRLTGSTTHSENEEIDRLKRIIDSQKSQLDKKAVQIKEMKSKIKRRNDETKKDMDTILSYVADLQHENQTLTQSTRLDMSGTEYNALDVSLLRGEDNDSSREVASPTHSLSLEEAERIADDILRREFSSTTSDTLREFSKRKISSSRLKNGRNTSQTTSTKEDSALKKHTTSQEKPSSPLKDSSSNLLVSSIRTHKQHPSLSTIAAQDDTSDHFMDRINNIFSSYNYESLSPMLKDRQSRHVSFATEISPPLSGRNTEELSLSDLQQSNMVFNAATGSPA</sequence>
<dbReference type="AlphaFoldDB" id="A0A7S1KT86"/>
<keyword evidence="1" id="KW-0175">Coiled coil</keyword>
<proteinExistence type="predicted"/>
<evidence type="ECO:0000256" key="1">
    <source>
        <dbReference type="SAM" id="Coils"/>
    </source>
</evidence>
<accession>A0A7S1KT86</accession>
<feature type="compositionally biased region" description="Polar residues" evidence="2">
    <location>
        <begin position="302"/>
        <end position="316"/>
    </location>
</feature>
<feature type="region of interest" description="Disordered" evidence="2">
    <location>
        <begin position="1"/>
        <end position="44"/>
    </location>
</feature>
<protein>
    <recommendedName>
        <fullName evidence="4">Lebercilin domain-containing protein</fullName>
    </recommendedName>
</protein>
<feature type="region of interest" description="Disordered" evidence="2">
    <location>
        <begin position="291"/>
        <end position="342"/>
    </location>
</feature>
<name>A0A7S1KT86_9EUKA</name>
<feature type="compositionally biased region" description="Polar residues" evidence="2">
    <location>
        <begin position="330"/>
        <end position="342"/>
    </location>
</feature>
<evidence type="ECO:0008006" key="4">
    <source>
        <dbReference type="Google" id="ProtNLM"/>
    </source>
</evidence>
<reference evidence="3" key="1">
    <citation type="submission" date="2021-01" db="EMBL/GenBank/DDBJ databases">
        <authorList>
            <person name="Corre E."/>
            <person name="Pelletier E."/>
            <person name="Niang G."/>
            <person name="Scheremetjew M."/>
            <person name="Finn R."/>
            <person name="Kale V."/>
            <person name="Holt S."/>
            <person name="Cochrane G."/>
            <person name="Meng A."/>
            <person name="Brown T."/>
            <person name="Cohen L."/>
        </authorList>
    </citation>
    <scope>NUCLEOTIDE SEQUENCE</scope>
    <source>
        <strain evidence="3">WS</strain>
    </source>
</reference>
<organism evidence="3">
    <name type="scientific">Percolomonas cosmopolitus</name>
    <dbReference type="NCBI Taxonomy" id="63605"/>
    <lineage>
        <taxon>Eukaryota</taxon>
        <taxon>Discoba</taxon>
        <taxon>Heterolobosea</taxon>
        <taxon>Tetramitia</taxon>
        <taxon>Eutetramitia</taxon>
        <taxon>Percolomonadidae</taxon>
        <taxon>Percolomonas</taxon>
    </lineage>
</organism>
<evidence type="ECO:0000256" key="2">
    <source>
        <dbReference type="SAM" id="MobiDB-lite"/>
    </source>
</evidence>
<gene>
    <name evidence="3" type="ORF">PCOS0759_LOCUS8324</name>
</gene>
<dbReference type="EMBL" id="HBGD01010142">
    <property type="protein sequence ID" value="CAD9085070.1"/>
    <property type="molecule type" value="Transcribed_RNA"/>
</dbReference>